<comment type="caution">
    <text evidence="2">The sequence shown here is derived from an EMBL/GenBank/DDBJ whole genome shotgun (WGS) entry which is preliminary data.</text>
</comment>
<dbReference type="Proteomes" id="UP000789405">
    <property type="component" value="Unassembled WGS sequence"/>
</dbReference>
<proteinExistence type="predicted"/>
<evidence type="ECO:0000256" key="1">
    <source>
        <dbReference type="SAM" id="MobiDB-lite"/>
    </source>
</evidence>
<protein>
    <submittedName>
        <fullName evidence="2">8320_t:CDS:1</fullName>
    </submittedName>
</protein>
<evidence type="ECO:0000313" key="3">
    <source>
        <dbReference type="Proteomes" id="UP000789405"/>
    </source>
</evidence>
<keyword evidence="3" id="KW-1185">Reference proteome</keyword>
<name>A0A9N9I2F5_9GLOM</name>
<evidence type="ECO:0000313" key="2">
    <source>
        <dbReference type="EMBL" id="CAG8717505.1"/>
    </source>
</evidence>
<dbReference type="OrthoDB" id="2436476at2759"/>
<reference evidence="2" key="1">
    <citation type="submission" date="2021-06" db="EMBL/GenBank/DDBJ databases">
        <authorList>
            <person name="Kallberg Y."/>
            <person name="Tangrot J."/>
            <person name="Rosling A."/>
        </authorList>
    </citation>
    <scope>NUCLEOTIDE SEQUENCE</scope>
    <source>
        <strain evidence="2">MA453B</strain>
    </source>
</reference>
<feature type="compositionally biased region" description="Polar residues" evidence="1">
    <location>
        <begin position="200"/>
        <end position="217"/>
    </location>
</feature>
<feature type="compositionally biased region" description="Low complexity" evidence="1">
    <location>
        <begin position="267"/>
        <end position="285"/>
    </location>
</feature>
<feature type="region of interest" description="Disordered" evidence="1">
    <location>
        <begin position="200"/>
        <end position="294"/>
    </location>
</feature>
<sequence>MPAKLSTICYVHTCTDRLTQEFTVKEITCIVRLSNDDPTKIMYLKVKAFVPLNETSNHYIESFGPGDVIFLKGKFVGSENFYIVTATSIKVINFEFDDMPVLGINSVIVGITNQTVKNIENDLILEFYVEEKVGDREPPSFWVEARHNINNKYLSNKTNAINQNSRSTTAILIGTITYEISTGKHVIILEDISLITSNRNDSSAQSITPPWLSQSSIPGYARANRQPRGAAPKTPKKGRNTLSNMDPTFVPQTLSTALETNPIPNMSTQQTPQTPQTPQTSQTSQNPGDEGSQN</sequence>
<organism evidence="2 3">
    <name type="scientific">Dentiscutata erythropus</name>
    <dbReference type="NCBI Taxonomy" id="1348616"/>
    <lineage>
        <taxon>Eukaryota</taxon>
        <taxon>Fungi</taxon>
        <taxon>Fungi incertae sedis</taxon>
        <taxon>Mucoromycota</taxon>
        <taxon>Glomeromycotina</taxon>
        <taxon>Glomeromycetes</taxon>
        <taxon>Diversisporales</taxon>
        <taxon>Gigasporaceae</taxon>
        <taxon>Dentiscutata</taxon>
    </lineage>
</organism>
<dbReference type="EMBL" id="CAJVPY010010296">
    <property type="protein sequence ID" value="CAG8717505.1"/>
    <property type="molecule type" value="Genomic_DNA"/>
</dbReference>
<gene>
    <name evidence="2" type="ORF">DERYTH_LOCUS14052</name>
</gene>
<dbReference type="AlphaFoldDB" id="A0A9N9I2F5"/>
<accession>A0A9N9I2F5</accession>
<feature type="compositionally biased region" description="Polar residues" evidence="1">
    <location>
        <begin position="240"/>
        <end position="266"/>
    </location>
</feature>